<name>A0AAE4ML64_9ENTR</name>
<accession>A0AAE4ML64</accession>
<organism evidence="1 2">
    <name type="scientific">Klebsiella quasipneumoniae subsp. similipneumoniae</name>
    <dbReference type="NCBI Taxonomy" id="1463164"/>
    <lineage>
        <taxon>Bacteria</taxon>
        <taxon>Pseudomonadati</taxon>
        <taxon>Pseudomonadota</taxon>
        <taxon>Gammaproteobacteria</taxon>
        <taxon>Enterobacterales</taxon>
        <taxon>Enterobacteriaceae</taxon>
        <taxon>Klebsiella/Raoultella group</taxon>
        <taxon>Klebsiella</taxon>
        <taxon>Klebsiella pneumoniae complex</taxon>
    </lineage>
</organism>
<protein>
    <submittedName>
        <fullName evidence="1">Uncharacterized protein</fullName>
    </submittedName>
</protein>
<sequence length="115" mass="12962">MIIVSKITGVNDFFGKCISMRTTHGDIYIKSGDIFNLINVIDRVFKIKMEISDFLGADIKLKKEQYSFILHSIKIKGVYITGVIMHDGFVYPLAGGYYESQLLKCDNNSSLPTES</sequence>
<dbReference type="RefSeq" id="WP_316938116.1">
    <property type="nucleotide sequence ID" value="NZ_JAWHXQ010000002.1"/>
</dbReference>
<gene>
    <name evidence="1" type="ORF">RZO73_03250</name>
</gene>
<dbReference type="EMBL" id="JAWHXQ010000002">
    <property type="protein sequence ID" value="MDV0609565.1"/>
    <property type="molecule type" value="Genomic_DNA"/>
</dbReference>
<proteinExistence type="predicted"/>
<reference evidence="1" key="1">
    <citation type="submission" date="2023-10" db="EMBL/GenBank/DDBJ databases">
        <title>Surveillance and assessment of the effects of hospital wastewater treatment on clearance of pathogenic bacterial and antimicrobial resistance genes.</title>
        <authorList>
            <person name="Wu Y."/>
        </authorList>
    </citation>
    <scope>NUCLEOTIDE SEQUENCE</scope>
    <source>
        <strain evidence="1">23-M-SY-8</strain>
    </source>
</reference>
<evidence type="ECO:0000313" key="1">
    <source>
        <dbReference type="EMBL" id="MDV0609565.1"/>
    </source>
</evidence>
<dbReference type="AlphaFoldDB" id="A0AAE4ML64"/>
<comment type="caution">
    <text evidence="1">The sequence shown here is derived from an EMBL/GenBank/DDBJ whole genome shotgun (WGS) entry which is preliminary data.</text>
</comment>
<dbReference type="Proteomes" id="UP001187239">
    <property type="component" value="Unassembled WGS sequence"/>
</dbReference>
<evidence type="ECO:0000313" key="2">
    <source>
        <dbReference type="Proteomes" id="UP001187239"/>
    </source>
</evidence>